<protein>
    <submittedName>
        <fullName evidence="1">Uncharacterized protein</fullName>
    </submittedName>
</protein>
<dbReference type="AlphaFoldDB" id="A7XEG2"/>
<dbReference type="EMBL" id="AY738617">
    <property type="protein sequence ID" value="AAW78392.1"/>
    <property type="molecule type" value="Genomic_DNA"/>
</dbReference>
<name>A7XEG2_AGRVI</name>
<reference evidence="1" key="1">
    <citation type="submission" date="2004-08" db="EMBL/GenBank/DDBJ databases">
        <title>Mutation in Agrobacterium vitis may affect grape necrosis and tobacco hypersensitive response.</title>
        <authorList>
            <person name="Hao G."/>
            <person name="Burr T.J."/>
        </authorList>
    </citation>
    <scope>NUCLEOTIDE SEQUENCE</scope>
    <source>
        <strain evidence="1">F2/5</strain>
    </source>
</reference>
<organism evidence="1">
    <name type="scientific">Agrobacterium vitis</name>
    <name type="common">Rhizobium vitis</name>
    <dbReference type="NCBI Taxonomy" id="373"/>
    <lineage>
        <taxon>Bacteria</taxon>
        <taxon>Pseudomonadati</taxon>
        <taxon>Pseudomonadota</taxon>
        <taxon>Alphaproteobacteria</taxon>
        <taxon>Hyphomicrobiales</taxon>
        <taxon>Rhizobiaceae</taxon>
        <taxon>Rhizobium/Agrobacterium group</taxon>
        <taxon>Agrobacterium</taxon>
    </lineage>
</organism>
<accession>A7XEG2</accession>
<sequence>MKTTDRVALNDWYAIATAGDVTTQPVQTRLLGQEIEYRLDATGAPMVRETGADGCYGPALPFQVKYGCLFTTLGTPGKDIVDIAEAQEADPPFCAVRAWVTMRASSLRCRSKISLDMAPFPLGAIRIFWLKNRIRKCRTICRNPPGMWMSLGTNCTFFQPGIAAIEKRWRFRSIAFRGAIAFGGDVLPGSAPHRRTVLMRLPCSSSRWKTGFAAPSRSCIWSIPSRRTGHSSIWSR</sequence>
<proteinExistence type="predicted"/>
<evidence type="ECO:0000313" key="1">
    <source>
        <dbReference type="EMBL" id="AAW78392.1"/>
    </source>
</evidence>